<keyword evidence="12" id="KW-0732">Signal</keyword>
<evidence type="ECO:0000256" key="8">
    <source>
        <dbReference type="ARBA" id="ARBA00023180"/>
    </source>
</evidence>
<keyword evidence="3" id="KW-0677">Repeat</keyword>
<evidence type="ECO:0000256" key="7">
    <source>
        <dbReference type="ARBA" id="ARBA00023157"/>
    </source>
</evidence>
<accession>A0A8B8BUS4</accession>
<evidence type="ECO:0000313" key="14">
    <source>
        <dbReference type="Proteomes" id="UP000694844"/>
    </source>
</evidence>
<feature type="chain" id="PRO_5034251111" evidence="12">
    <location>
        <begin position="24"/>
        <end position="1118"/>
    </location>
</feature>
<dbReference type="OrthoDB" id="6080355at2759"/>
<dbReference type="AlphaFoldDB" id="A0A8B8BUS4"/>
<evidence type="ECO:0000256" key="4">
    <source>
        <dbReference type="ARBA" id="ARBA00022837"/>
    </source>
</evidence>
<keyword evidence="2 11" id="KW-0812">Transmembrane</keyword>
<dbReference type="SMART" id="SM00112">
    <property type="entry name" value="CA"/>
    <property type="match status" value="4"/>
</dbReference>
<evidence type="ECO:0000256" key="5">
    <source>
        <dbReference type="ARBA" id="ARBA00022989"/>
    </source>
</evidence>
<evidence type="ECO:0000256" key="6">
    <source>
        <dbReference type="ARBA" id="ARBA00023136"/>
    </source>
</evidence>
<dbReference type="InterPro" id="IPR015919">
    <property type="entry name" value="Cadherin-like_sf"/>
</dbReference>
<evidence type="ECO:0000256" key="11">
    <source>
        <dbReference type="SAM" id="Phobius"/>
    </source>
</evidence>
<evidence type="ECO:0000259" key="13">
    <source>
        <dbReference type="PROSITE" id="PS50268"/>
    </source>
</evidence>
<dbReference type="PROSITE" id="PS00232">
    <property type="entry name" value="CADHERIN_1"/>
    <property type="match status" value="1"/>
</dbReference>
<sequence>MNVVNTFYLWIIGIWISTKNAVAYSINEGQSSSRSCSSGKFLTFSSAEYYAGSCRWGATIKMNSNCNYPTSCTVYATNSWLDNDPCVGSVKTLTWGESCTDIWTAWTSWNCPSSCTSQTLTRTRTCNRPGGCSGSSTDSSNCLTLGCPRHGEWGNWDTWNSCTVTCGGGTSTRFRQCNNPSPYNGGNSCGHPGPYTDTETQSCNPLDCFLCGTRDYFYSISTTSASDSSQRQLVLMEDVAFRLSCCGVIKRWTFHASKTGQVDFQIWRYAGKTYTLIGQNSYTVPAGATGIVHTYQVPEFERISVQSGDLIGWYCSSNPVISYSSGNSNYPDNVRIGTLAAGDTLFEGGTYSWGSVSYTHDISYAIKVTTENSGSPYFVNMGLTFTVFDNTAVGSRLLSVSVWDPDGREEITVSPSTSVAFLNYQNGYVVSESTVSVGSYSLTLIATDTCQNTVTGTTSVKVINTPPVITNLPDGCLIHEDTKNALRLLTISTSDRQSDFVTCVMSSTSPSNGPFEVKMIQGTTDYGIFSLPNPSFNFDVTRQYDVSITCSDAAGGSDSGSYYVNIQKNSPPIIRNLPADITLVVADVHAGDVVYTVVTHDDENDTLTFTLSPGSAPFQILNFGDIQATKDLSEVFEAGFDLSVTVADHRTTIAARVLTVHLQIVNDVPLFGNLPLSKTWNVPENTPLGRMLYRVTVNDLDATDVVQYDVIFNPTTGSSYFALNRTSGEVTTASSVLDYETVPSKLFRLIITASDGKDTSTATMTISVADENERCSFHQNQYLVTADEGPAGGLLSDAGFVILDEDSGSSHSYKLSCSGNSWRFSINSNTGRVSYSYPYDLDTELISSFNCDVTATDAGSLSCTTALVISISDINDNSPVFDTSEVPVYITRYETVGTLLVNLTATDKDISGFGDVTYRLDMSSYNFQYFDVTPTGTLFVNKDMSDFTTGDTLDLQLTAVDYGGNAGGMTVRIVFYELNTTTTTTTEPPLTFIDSPWNTMWVTCLGVSLGAMACLTVYLFFTYTPTALLGWLTTTVKKKIKIIPRRKKKSAGQKPESEKKKKKQTAKQETDDDSLKKRHGHLQIEVSPSPSTENNHQFPQNYMHGADLPLTTETNGWH</sequence>
<dbReference type="PROSITE" id="PS50092">
    <property type="entry name" value="TSP1"/>
    <property type="match status" value="2"/>
</dbReference>
<dbReference type="Gene3D" id="2.20.100.10">
    <property type="entry name" value="Thrombospondin type-1 (TSP1) repeat"/>
    <property type="match status" value="1"/>
</dbReference>
<dbReference type="InterPro" id="IPR036383">
    <property type="entry name" value="TSP1_rpt_sf"/>
</dbReference>
<keyword evidence="6 11" id="KW-0472">Membrane</keyword>
<dbReference type="SUPFAM" id="SSF82895">
    <property type="entry name" value="TSP-1 type 1 repeat"/>
    <property type="match status" value="1"/>
</dbReference>
<dbReference type="PRINTS" id="PR00205">
    <property type="entry name" value="CADHERIN"/>
</dbReference>
<dbReference type="GO" id="GO:0005509">
    <property type="term" value="F:calcium ion binding"/>
    <property type="evidence" value="ECO:0007669"/>
    <property type="project" value="UniProtKB-UniRule"/>
</dbReference>
<evidence type="ECO:0000256" key="1">
    <source>
        <dbReference type="ARBA" id="ARBA00004167"/>
    </source>
</evidence>
<keyword evidence="8" id="KW-0325">Glycoprotein</keyword>
<evidence type="ECO:0000256" key="10">
    <source>
        <dbReference type="SAM" id="MobiDB-lite"/>
    </source>
</evidence>
<keyword evidence="5 11" id="KW-1133">Transmembrane helix</keyword>
<dbReference type="InterPro" id="IPR020894">
    <property type="entry name" value="Cadherin_CS"/>
</dbReference>
<dbReference type="GeneID" id="111113276"/>
<dbReference type="CDD" id="cd11304">
    <property type="entry name" value="Cadherin_repeat"/>
    <property type="match status" value="4"/>
</dbReference>
<protein>
    <submittedName>
        <fullName evidence="15">Protocadherin Fat 4-like isoform X1</fullName>
    </submittedName>
</protein>
<keyword evidence="4 9" id="KW-0106">Calcium</keyword>
<dbReference type="GO" id="GO:0005886">
    <property type="term" value="C:plasma membrane"/>
    <property type="evidence" value="ECO:0007669"/>
    <property type="project" value="InterPro"/>
</dbReference>
<proteinExistence type="predicted"/>
<comment type="subcellular location">
    <subcellularLocation>
        <location evidence="1">Membrane</location>
        <topology evidence="1">Single-pass membrane protein</topology>
    </subcellularLocation>
</comment>
<keyword evidence="7" id="KW-1015">Disulfide bond</keyword>
<reference evidence="15" key="1">
    <citation type="submission" date="2025-08" db="UniProtKB">
        <authorList>
            <consortium name="RefSeq"/>
        </authorList>
    </citation>
    <scope>IDENTIFICATION</scope>
    <source>
        <tissue evidence="15">Whole sample</tissue>
    </source>
</reference>
<dbReference type="KEGG" id="cvn:111113276"/>
<dbReference type="Pfam" id="PF00028">
    <property type="entry name" value="Cadherin"/>
    <property type="match status" value="1"/>
</dbReference>
<dbReference type="InterPro" id="IPR002126">
    <property type="entry name" value="Cadherin-like_dom"/>
</dbReference>
<dbReference type="Pfam" id="PF00090">
    <property type="entry name" value="TSP_1"/>
    <property type="match status" value="1"/>
</dbReference>
<feature type="domain" description="Cadherin" evidence="13">
    <location>
        <begin position="558"/>
        <end position="671"/>
    </location>
</feature>
<feature type="compositionally biased region" description="Polar residues" evidence="10">
    <location>
        <begin position="1086"/>
        <end position="1100"/>
    </location>
</feature>
<dbReference type="InterPro" id="IPR000884">
    <property type="entry name" value="TSP1_rpt"/>
</dbReference>
<dbReference type="PANTHER" id="PTHR24028">
    <property type="entry name" value="CADHERIN-87A"/>
    <property type="match status" value="1"/>
</dbReference>
<name>A0A8B8BUS4_CRAVI</name>
<gene>
    <name evidence="15" type="primary">LOC111113276</name>
</gene>
<feature type="transmembrane region" description="Helical" evidence="11">
    <location>
        <begin position="1000"/>
        <end position="1021"/>
    </location>
</feature>
<feature type="compositionally biased region" description="Basic and acidic residues" evidence="10">
    <location>
        <begin position="1066"/>
        <end position="1075"/>
    </location>
</feature>
<dbReference type="FunFam" id="2.20.100.10:FF:000001">
    <property type="entry name" value="semaphorin-5A isoform X1"/>
    <property type="match status" value="1"/>
</dbReference>
<dbReference type="Proteomes" id="UP000694844">
    <property type="component" value="Chromosome 9"/>
</dbReference>
<feature type="domain" description="Cadherin" evidence="13">
    <location>
        <begin position="778"/>
        <end position="881"/>
    </location>
</feature>
<feature type="region of interest" description="Disordered" evidence="10">
    <location>
        <begin position="1044"/>
        <end position="1118"/>
    </location>
</feature>
<feature type="signal peptide" evidence="12">
    <location>
        <begin position="1"/>
        <end position="23"/>
    </location>
</feature>
<evidence type="ECO:0000256" key="9">
    <source>
        <dbReference type="PROSITE-ProRule" id="PRU00043"/>
    </source>
</evidence>
<dbReference type="PROSITE" id="PS50268">
    <property type="entry name" value="CADHERIN_2"/>
    <property type="match status" value="4"/>
</dbReference>
<dbReference type="InterPro" id="IPR050174">
    <property type="entry name" value="Protocadherin/Cadherin-CA"/>
</dbReference>
<evidence type="ECO:0000256" key="12">
    <source>
        <dbReference type="SAM" id="SignalP"/>
    </source>
</evidence>
<evidence type="ECO:0000256" key="3">
    <source>
        <dbReference type="ARBA" id="ARBA00022737"/>
    </source>
</evidence>
<feature type="domain" description="Cadherin" evidence="13">
    <location>
        <begin position="674"/>
        <end position="792"/>
    </location>
</feature>
<dbReference type="PANTHER" id="PTHR24028:SF328">
    <property type="entry name" value="CADHERIN-3"/>
    <property type="match status" value="1"/>
</dbReference>
<evidence type="ECO:0000256" key="2">
    <source>
        <dbReference type="ARBA" id="ARBA00022692"/>
    </source>
</evidence>
<organism evidence="14 15">
    <name type="scientific">Crassostrea virginica</name>
    <name type="common">Eastern oyster</name>
    <dbReference type="NCBI Taxonomy" id="6565"/>
    <lineage>
        <taxon>Eukaryota</taxon>
        <taxon>Metazoa</taxon>
        <taxon>Spiralia</taxon>
        <taxon>Lophotrochozoa</taxon>
        <taxon>Mollusca</taxon>
        <taxon>Bivalvia</taxon>
        <taxon>Autobranchia</taxon>
        <taxon>Pteriomorphia</taxon>
        <taxon>Ostreida</taxon>
        <taxon>Ostreoidea</taxon>
        <taxon>Ostreidae</taxon>
        <taxon>Crassostrea</taxon>
    </lineage>
</organism>
<dbReference type="Gene3D" id="2.60.40.60">
    <property type="entry name" value="Cadherins"/>
    <property type="match status" value="3"/>
</dbReference>
<dbReference type="SUPFAM" id="SSF49313">
    <property type="entry name" value="Cadherin-like"/>
    <property type="match status" value="4"/>
</dbReference>
<keyword evidence="14" id="KW-1185">Reference proteome</keyword>
<dbReference type="SMART" id="SM00209">
    <property type="entry name" value="TSP1"/>
    <property type="match status" value="2"/>
</dbReference>
<evidence type="ECO:0000313" key="15">
    <source>
        <dbReference type="RefSeq" id="XP_022307108.1"/>
    </source>
</evidence>
<dbReference type="GO" id="GO:0007156">
    <property type="term" value="P:homophilic cell adhesion via plasma membrane adhesion molecules"/>
    <property type="evidence" value="ECO:0007669"/>
    <property type="project" value="InterPro"/>
</dbReference>
<feature type="domain" description="Cadherin" evidence="13">
    <location>
        <begin position="882"/>
        <end position="991"/>
    </location>
</feature>
<dbReference type="RefSeq" id="XP_022307108.1">
    <property type="nucleotide sequence ID" value="XM_022451400.1"/>
</dbReference>